<dbReference type="Proteomes" id="UP000176431">
    <property type="component" value="Unassembled WGS sequence"/>
</dbReference>
<organism evidence="2 3">
    <name type="scientific">Candidatus Azambacteria bacterium RIFCSPHIGHO2_01_FULL_40_24</name>
    <dbReference type="NCBI Taxonomy" id="1797301"/>
    <lineage>
        <taxon>Bacteria</taxon>
        <taxon>Candidatus Azamiibacteriota</taxon>
    </lineage>
</organism>
<dbReference type="CDD" id="cd02976">
    <property type="entry name" value="NrdH"/>
    <property type="match status" value="1"/>
</dbReference>
<dbReference type="InterPro" id="IPR036249">
    <property type="entry name" value="Thioredoxin-like_sf"/>
</dbReference>
<gene>
    <name evidence="2" type="ORF">A2819_01230</name>
</gene>
<protein>
    <submittedName>
        <fullName evidence="2">NrdH-redoxin</fullName>
    </submittedName>
</protein>
<dbReference type="InterPro" id="IPR011911">
    <property type="entry name" value="GlrX_YruB"/>
</dbReference>
<dbReference type="PANTHER" id="PTHR34386">
    <property type="entry name" value="GLUTAREDOXIN"/>
    <property type="match status" value="1"/>
</dbReference>
<dbReference type="PROSITE" id="PS51354">
    <property type="entry name" value="GLUTAREDOXIN_2"/>
    <property type="match status" value="1"/>
</dbReference>
<evidence type="ECO:0000313" key="2">
    <source>
        <dbReference type="EMBL" id="OGD24721.1"/>
    </source>
</evidence>
<dbReference type="EMBL" id="MEYK01000035">
    <property type="protein sequence ID" value="OGD24721.1"/>
    <property type="molecule type" value="Genomic_DNA"/>
</dbReference>
<dbReference type="AlphaFoldDB" id="A0A1F5B271"/>
<dbReference type="NCBIfam" id="TIGR02196">
    <property type="entry name" value="GlrX_YruB"/>
    <property type="match status" value="1"/>
</dbReference>
<name>A0A1F5B271_9BACT</name>
<dbReference type="Pfam" id="PF00462">
    <property type="entry name" value="Glutaredoxin"/>
    <property type="match status" value="1"/>
</dbReference>
<feature type="domain" description="Glutaredoxin" evidence="1">
    <location>
        <begin position="4"/>
        <end position="62"/>
    </location>
</feature>
<evidence type="ECO:0000259" key="1">
    <source>
        <dbReference type="Pfam" id="PF00462"/>
    </source>
</evidence>
<dbReference type="SUPFAM" id="SSF52833">
    <property type="entry name" value="Thioredoxin-like"/>
    <property type="match status" value="1"/>
</dbReference>
<dbReference type="Gene3D" id="3.40.30.10">
    <property type="entry name" value="Glutaredoxin"/>
    <property type="match status" value="1"/>
</dbReference>
<dbReference type="PANTHER" id="PTHR34386:SF1">
    <property type="entry name" value="GLUTAREDOXIN-LIKE PROTEIN NRDH"/>
    <property type="match status" value="1"/>
</dbReference>
<sequence length="79" mass="8878">MLKVTIYTTPTCVYCKMTKDFFKENNVAYEEKDVSVDAAARDEMVAKSNQLGVPVIDIDGELTVGFDKEKISKLLNINK</sequence>
<proteinExistence type="predicted"/>
<dbReference type="GO" id="GO:0045454">
    <property type="term" value="P:cell redox homeostasis"/>
    <property type="evidence" value="ECO:0007669"/>
    <property type="project" value="TreeGrafter"/>
</dbReference>
<dbReference type="InterPro" id="IPR002109">
    <property type="entry name" value="Glutaredoxin"/>
</dbReference>
<dbReference type="GO" id="GO:0009055">
    <property type="term" value="F:electron transfer activity"/>
    <property type="evidence" value="ECO:0007669"/>
    <property type="project" value="TreeGrafter"/>
</dbReference>
<reference evidence="2 3" key="1">
    <citation type="journal article" date="2016" name="Nat. Commun.">
        <title>Thousands of microbial genomes shed light on interconnected biogeochemical processes in an aquifer system.</title>
        <authorList>
            <person name="Anantharaman K."/>
            <person name="Brown C.T."/>
            <person name="Hug L.A."/>
            <person name="Sharon I."/>
            <person name="Castelle C.J."/>
            <person name="Probst A.J."/>
            <person name="Thomas B.C."/>
            <person name="Singh A."/>
            <person name="Wilkins M.J."/>
            <person name="Karaoz U."/>
            <person name="Brodie E.L."/>
            <person name="Williams K.H."/>
            <person name="Hubbard S.S."/>
            <person name="Banfield J.F."/>
        </authorList>
    </citation>
    <scope>NUCLEOTIDE SEQUENCE [LARGE SCALE GENOMIC DNA]</scope>
</reference>
<comment type="caution">
    <text evidence="2">The sequence shown here is derived from an EMBL/GenBank/DDBJ whole genome shotgun (WGS) entry which is preliminary data.</text>
</comment>
<dbReference type="InterPro" id="IPR051548">
    <property type="entry name" value="Grx-like_ET"/>
</dbReference>
<evidence type="ECO:0000313" key="3">
    <source>
        <dbReference type="Proteomes" id="UP000176431"/>
    </source>
</evidence>
<accession>A0A1F5B271</accession>